<gene>
    <name evidence="3" type="ORF">FGO68_gene5177</name>
</gene>
<reference evidence="3" key="1">
    <citation type="submission" date="2019-06" db="EMBL/GenBank/DDBJ databases">
        <authorList>
            <person name="Zheng W."/>
        </authorList>
    </citation>
    <scope>NUCLEOTIDE SEQUENCE</scope>
    <source>
        <strain evidence="3">QDHG01</strain>
    </source>
</reference>
<dbReference type="Pfam" id="PF07534">
    <property type="entry name" value="TLD"/>
    <property type="match status" value="1"/>
</dbReference>
<sequence>MTKTKHNHVPGVIALQSQNSSEDWNRLRQDSRALDQGMHYWYEKHMALVDNLDRQQTNSDLRFRTKLDKSSHLRSEIERFYKDRVDSSLAKGDVLTLKSLQSDLGKFKQRYQDLQYLANIGPQAIWRMYSQIVHLVSSHLILENYPSSSCEVFLYLKSYSICVSLMQVLNENPVQIVPQKVLDCQSLFSVSDVISNYINESVQRQELQNSQVAQIDYLRSQLDSIKVSAMFLRLKEDQKQKIFEIEQKNTQLEQRLAQINQSLTQQIEELKLQFAQKQDKVVEQVATTEESKGFDSVILNDEQKQSKMISFFEQAGCPLKQTTLLWRGTIHTFSANEFHKLCDNKQKTLTIVKTTEGFIIGGYTSQLWNHNAGGWKIDQSAWLFNIDQPSIFKFKKDGQYTMTSVFNTGPIFGGGHNLHIADFAHANNNSYVDVFANSYERLEQKNLFQKQGRANFTATEIEVFQV</sequence>
<evidence type="ECO:0000259" key="2">
    <source>
        <dbReference type="PROSITE" id="PS51886"/>
    </source>
</evidence>
<dbReference type="SMART" id="SM00584">
    <property type="entry name" value="TLDc"/>
    <property type="match status" value="1"/>
</dbReference>
<dbReference type="InterPro" id="IPR006571">
    <property type="entry name" value="TLDc_dom"/>
</dbReference>
<protein>
    <recommendedName>
        <fullName evidence="2">TLDc domain-containing protein</fullName>
    </recommendedName>
</protein>
<dbReference type="Proteomes" id="UP000785679">
    <property type="component" value="Unassembled WGS sequence"/>
</dbReference>
<organism evidence="3 4">
    <name type="scientific">Halteria grandinella</name>
    <dbReference type="NCBI Taxonomy" id="5974"/>
    <lineage>
        <taxon>Eukaryota</taxon>
        <taxon>Sar</taxon>
        <taxon>Alveolata</taxon>
        <taxon>Ciliophora</taxon>
        <taxon>Intramacronucleata</taxon>
        <taxon>Spirotrichea</taxon>
        <taxon>Stichotrichia</taxon>
        <taxon>Sporadotrichida</taxon>
        <taxon>Halteriidae</taxon>
        <taxon>Halteria</taxon>
    </lineage>
</organism>
<evidence type="ECO:0000256" key="1">
    <source>
        <dbReference type="SAM" id="Coils"/>
    </source>
</evidence>
<dbReference type="OrthoDB" id="25620at2759"/>
<dbReference type="PROSITE" id="PS51886">
    <property type="entry name" value="TLDC"/>
    <property type="match status" value="1"/>
</dbReference>
<dbReference type="EMBL" id="RRYP01007545">
    <property type="protein sequence ID" value="TNV80406.1"/>
    <property type="molecule type" value="Genomic_DNA"/>
</dbReference>
<dbReference type="AlphaFoldDB" id="A0A8J8T3R5"/>
<keyword evidence="1" id="KW-0175">Coiled coil</keyword>
<evidence type="ECO:0000313" key="4">
    <source>
        <dbReference type="Proteomes" id="UP000785679"/>
    </source>
</evidence>
<accession>A0A8J8T3R5</accession>
<feature type="domain" description="TLDc" evidence="2">
    <location>
        <begin position="298"/>
        <end position="466"/>
    </location>
</feature>
<keyword evidence="4" id="KW-1185">Reference proteome</keyword>
<feature type="coiled-coil region" evidence="1">
    <location>
        <begin position="235"/>
        <end position="280"/>
    </location>
</feature>
<proteinExistence type="predicted"/>
<name>A0A8J8T3R5_HALGN</name>
<evidence type="ECO:0000313" key="3">
    <source>
        <dbReference type="EMBL" id="TNV80406.1"/>
    </source>
</evidence>
<comment type="caution">
    <text evidence="3">The sequence shown here is derived from an EMBL/GenBank/DDBJ whole genome shotgun (WGS) entry which is preliminary data.</text>
</comment>